<protein>
    <submittedName>
        <fullName evidence="2">DNA-binding protein</fullName>
    </submittedName>
</protein>
<name>A0A3M9MTI6_9BACT</name>
<dbReference type="InterPro" id="IPR010093">
    <property type="entry name" value="SinI_DNA-bd"/>
</dbReference>
<keyword evidence="2" id="KW-0238">DNA-binding</keyword>
<organism evidence="2 3">
    <name type="scientific">Rufibacter latericius</name>
    <dbReference type="NCBI Taxonomy" id="2487040"/>
    <lineage>
        <taxon>Bacteria</taxon>
        <taxon>Pseudomonadati</taxon>
        <taxon>Bacteroidota</taxon>
        <taxon>Cytophagia</taxon>
        <taxon>Cytophagales</taxon>
        <taxon>Hymenobacteraceae</taxon>
        <taxon>Rufibacter</taxon>
    </lineage>
</organism>
<feature type="domain" description="Helix-turn-helix" evidence="1">
    <location>
        <begin position="47"/>
        <end position="94"/>
    </location>
</feature>
<comment type="caution">
    <text evidence="2">The sequence shown here is derived from an EMBL/GenBank/DDBJ whole genome shotgun (WGS) entry which is preliminary data.</text>
</comment>
<dbReference type="InterPro" id="IPR041657">
    <property type="entry name" value="HTH_17"/>
</dbReference>
<evidence type="ECO:0000313" key="3">
    <source>
        <dbReference type="Proteomes" id="UP000272117"/>
    </source>
</evidence>
<evidence type="ECO:0000313" key="2">
    <source>
        <dbReference type="EMBL" id="RNI28830.1"/>
    </source>
</evidence>
<dbReference type="AlphaFoldDB" id="A0A3M9MTI6"/>
<dbReference type="NCBIfam" id="TIGR01764">
    <property type="entry name" value="excise"/>
    <property type="match status" value="1"/>
</dbReference>
<reference evidence="2 3" key="1">
    <citation type="submission" date="2018-11" db="EMBL/GenBank/DDBJ databases">
        <title>Rufibacter latericius sp. nov., isolated from water in Baiyang Lake.</title>
        <authorList>
            <person name="Yang Y."/>
        </authorList>
    </citation>
    <scope>NUCLEOTIDE SEQUENCE [LARGE SCALE GENOMIC DNA]</scope>
    <source>
        <strain evidence="2 3">R-22-1c-1</strain>
    </source>
</reference>
<sequence length="118" mass="13051">MLNTRKATENPFAAIDERLSGLERISLELCKLFHAQTGGSPDAERPLSAQEASEFLGIPKNTLYALTSRREIPFCKRGKQLFFFRKDLLGWLDGGRQRTAAEVRAGAIGSLGTKRGRA</sequence>
<dbReference type="GO" id="GO:0003677">
    <property type="term" value="F:DNA binding"/>
    <property type="evidence" value="ECO:0007669"/>
    <property type="project" value="UniProtKB-KW"/>
</dbReference>
<dbReference type="Pfam" id="PF12728">
    <property type="entry name" value="HTH_17"/>
    <property type="match status" value="1"/>
</dbReference>
<gene>
    <name evidence="2" type="ORF">EFB08_09390</name>
</gene>
<proteinExistence type="predicted"/>
<evidence type="ECO:0000259" key="1">
    <source>
        <dbReference type="Pfam" id="PF12728"/>
    </source>
</evidence>
<dbReference type="EMBL" id="RJJD01000004">
    <property type="protein sequence ID" value="RNI28830.1"/>
    <property type="molecule type" value="Genomic_DNA"/>
</dbReference>
<dbReference type="OrthoDB" id="597977at2"/>
<dbReference type="RefSeq" id="WP_123126685.1">
    <property type="nucleotide sequence ID" value="NZ_RJJD01000004.1"/>
</dbReference>
<accession>A0A3M9MTI6</accession>
<keyword evidence="3" id="KW-1185">Reference proteome</keyword>
<dbReference type="Proteomes" id="UP000272117">
    <property type="component" value="Unassembled WGS sequence"/>
</dbReference>